<dbReference type="EMBL" id="AHFE01000044">
    <property type="protein sequence ID" value="EOP39284.1"/>
    <property type="molecule type" value="Genomic_DNA"/>
</dbReference>
<proteinExistence type="predicted"/>
<dbReference type="HOGENOM" id="CLU_3387901_0_0_9"/>
<protein>
    <submittedName>
        <fullName evidence="1">Uncharacterized protein</fullName>
    </submittedName>
</protein>
<sequence length="32" mass="3830">MLNMLQTRMMEGLVCQYGSNLKGEWQYGEKYK</sequence>
<reference evidence="2" key="1">
    <citation type="submission" date="2012-12" db="EMBL/GenBank/DDBJ databases">
        <title>The genome sequence of Bacillus cereus VD146.</title>
        <authorList>
            <consortium name="The Broad Institute Genome Sequencing Platform"/>
            <consortium name="The Broad Institute Genome Sequencing Center for Infectious Disease"/>
            <person name="Feldgarden M."/>
            <person name="Van der Auwera G.A."/>
            <person name="Mahillon J."/>
            <person name="Duprez V."/>
            <person name="Timmery S."/>
            <person name="Mattelet C."/>
            <person name="Dierick K."/>
            <person name="Sun M."/>
            <person name="Yu Z."/>
            <person name="Zhu L."/>
            <person name="Hu X."/>
            <person name="Shank E.B."/>
            <person name="Swiecicka I."/>
            <person name="Hansen B.M."/>
            <person name="Andrup L."/>
            <person name="Walker B."/>
            <person name="Young S.K."/>
            <person name="Zeng Q."/>
            <person name="Gargeya S."/>
            <person name="Fitzgerald M."/>
            <person name="Haas B."/>
            <person name="Abouelleil A."/>
            <person name="Alvarado L."/>
            <person name="Arachchi H.M."/>
            <person name="Berlin A.M."/>
            <person name="Chapman S.B."/>
            <person name="Dewar J."/>
            <person name="Goldberg J."/>
            <person name="Griggs A."/>
            <person name="Gujja S."/>
            <person name="Hansen M."/>
            <person name="Howarth C."/>
            <person name="Imamovic A."/>
            <person name="Larimer J."/>
            <person name="McCowan C."/>
            <person name="Murphy C."/>
            <person name="Neiman D."/>
            <person name="Pearson M."/>
            <person name="Priest M."/>
            <person name="Roberts A."/>
            <person name="Saif S."/>
            <person name="Shea T."/>
            <person name="Sisk P."/>
            <person name="Sykes S."/>
            <person name="Wortman J."/>
            <person name="Nusbaum C."/>
            <person name="Birren B."/>
        </authorList>
    </citation>
    <scope>NUCLEOTIDE SEQUENCE [LARGE SCALE GENOMIC DNA]</scope>
    <source>
        <strain evidence="2">VD146</strain>
    </source>
</reference>
<accession>R8MZ32</accession>
<gene>
    <name evidence="1" type="ORF">IK1_02251</name>
</gene>
<dbReference type="Proteomes" id="UP000014020">
    <property type="component" value="Unassembled WGS sequence"/>
</dbReference>
<evidence type="ECO:0000313" key="2">
    <source>
        <dbReference type="Proteomes" id="UP000014020"/>
    </source>
</evidence>
<organism evidence="1 2">
    <name type="scientific">Bacillus cereus (strain VD146)</name>
    <dbReference type="NCBI Taxonomy" id="1053236"/>
    <lineage>
        <taxon>Bacteria</taxon>
        <taxon>Bacillati</taxon>
        <taxon>Bacillota</taxon>
        <taxon>Bacilli</taxon>
        <taxon>Bacillales</taxon>
        <taxon>Bacillaceae</taxon>
        <taxon>Bacillus</taxon>
        <taxon>Bacillus cereus group</taxon>
    </lineage>
</organism>
<comment type="caution">
    <text evidence="1">The sequence shown here is derived from an EMBL/GenBank/DDBJ whole genome shotgun (WGS) entry which is preliminary data.</text>
</comment>
<dbReference type="AlphaFoldDB" id="R8MZ32"/>
<name>R8MZ32_BACCX</name>
<evidence type="ECO:0000313" key="1">
    <source>
        <dbReference type="EMBL" id="EOP39284.1"/>
    </source>
</evidence>